<gene>
    <name evidence="2" type="ORF">E0H31_26620</name>
</gene>
<evidence type="ECO:0000256" key="1">
    <source>
        <dbReference type="SAM" id="MobiDB-lite"/>
    </source>
</evidence>
<comment type="caution">
    <text evidence="2">The sequence shown here is derived from an EMBL/GenBank/DDBJ whole genome shotgun (WGS) entry which is preliminary data.</text>
</comment>
<proteinExistence type="predicted"/>
<feature type="compositionally biased region" description="Basic and acidic residues" evidence="1">
    <location>
        <begin position="10"/>
        <end position="23"/>
    </location>
</feature>
<evidence type="ECO:0000313" key="3">
    <source>
        <dbReference type="Proteomes" id="UP000291866"/>
    </source>
</evidence>
<reference evidence="2 3" key="1">
    <citation type="submission" date="2019-02" db="EMBL/GenBank/DDBJ databases">
        <title>The competitiveness to form nodules shapes the capacities of Rhizobium leguminosarum sv viciae communities to promote symbiosis with specific hosts.</title>
        <authorList>
            <person name="Boivin S."/>
            <person name="Lepetit M."/>
        </authorList>
    </citation>
    <scope>NUCLEOTIDE SEQUENCE [LARGE SCALE GENOMIC DNA]</scope>
    <source>
        <strain evidence="2 3">SPF4F3</strain>
    </source>
</reference>
<name>A0A8G2IXT8_RHILV</name>
<feature type="compositionally biased region" description="Basic residues" evidence="1">
    <location>
        <begin position="62"/>
        <end position="78"/>
    </location>
</feature>
<accession>A0A8G2IXT8</accession>
<sequence length="85" mass="9304">MCRGSAEPAVDTRDKPEHDERGVGRLCQQSGGFQLCDPILLTPIYSCFGKLPPPFNTEAHNPGRRRSVPGVRRGKARRCAALSGR</sequence>
<dbReference type="EMBL" id="SJLU01000016">
    <property type="protein sequence ID" value="TBX88195.1"/>
    <property type="molecule type" value="Genomic_DNA"/>
</dbReference>
<feature type="region of interest" description="Disordered" evidence="1">
    <location>
        <begin position="1"/>
        <end position="23"/>
    </location>
</feature>
<dbReference type="Proteomes" id="UP000291866">
    <property type="component" value="Unassembled WGS sequence"/>
</dbReference>
<protein>
    <submittedName>
        <fullName evidence="2">Uncharacterized protein</fullName>
    </submittedName>
</protein>
<organism evidence="2 3">
    <name type="scientific">Rhizobium leguminosarum bv. viciae</name>
    <dbReference type="NCBI Taxonomy" id="387"/>
    <lineage>
        <taxon>Bacteria</taxon>
        <taxon>Pseudomonadati</taxon>
        <taxon>Pseudomonadota</taxon>
        <taxon>Alphaproteobacteria</taxon>
        <taxon>Hyphomicrobiales</taxon>
        <taxon>Rhizobiaceae</taxon>
        <taxon>Rhizobium/Agrobacterium group</taxon>
        <taxon>Rhizobium</taxon>
    </lineage>
</organism>
<evidence type="ECO:0000313" key="2">
    <source>
        <dbReference type="EMBL" id="TBX88195.1"/>
    </source>
</evidence>
<feature type="region of interest" description="Disordered" evidence="1">
    <location>
        <begin position="54"/>
        <end position="85"/>
    </location>
</feature>
<dbReference type="AlphaFoldDB" id="A0A8G2IXT8"/>